<dbReference type="FunFam" id="3.40.50.300:FF:000920">
    <property type="entry name" value="Molybdopterin-guanine dinucleotide biosynthesis protein B"/>
    <property type="match status" value="1"/>
</dbReference>
<reference evidence="2" key="1">
    <citation type="submission" date="2023-07" db="EMBL/GenBank/DDBJ databases">
        <title>Genome content predicts the carbon catabolic preferences of heterotrophic bacteria.</title>
        <authorList>
            <person name="Gralka M."/>
        </authorList>
    </citation>
    <scope>NUCLEOTIDE SEQUENCE</scope>
    <source>
        <strain evidence="2">I2M16</strain>
    </source>
</reference>
<dbReference type="Pfam" id="PF03205">
    <property type="entry name" value="MobB"/>
    <property type="match status" value="1"/>
</dbReference>
<evidence type="ECO:0000259" key="1">
    <source>
        <dbReference type="Pfam" id="PF03205"/>
    </source>
</evidence>
<gene>
    <name evidence="2" type="primary">mobB</name>
    <name evidence="2" type="ORF">Q4490_17300</name>
</gene>
<dbReference type="Gene3D" id="3.40.50.300">
    <property type="entry name" value="P-loop containing nucleotide triphosphate hydrolases"/>
    <property type="match status" value="1"/>
</dbReference>
<dbReference type="NCBIfam" id="TIGR00176">
    <property type="entry name" value="mobB"/>
    <property type="match status" value="1"/>
</dbReference>
<dbReference type="PANTHER" id="PTHR40072">
    <property type="entry name" value="MOLYBDOPTERIN-GUANINE DINUCLEOTIDE BIOSYNTHESIS ADAPTER PROTEIN-RELATED"/>
    <property type="match status" value="1"/>
</dbReference>
<comment type="caution">
    <text evidence="2">The sequence shown here is derived from an EMBL/GenBank/DDBJ whole genome shotgun (WGS) entry which is preliminary data.</text>
</comment>
<protein>
    <submittedName>
        <fullName evidence="2">Molybdopterin-guanine dinucleotide biosynthesis protein MobB</fullName>
    </submittedName>
</protein>
<proteinExistence type="predicted"/>
<dbReference type="PANTHER" id="PTHR40072:SF1">
    <property type="entry name" value="MOLYBDOPTERIN-GUANINE DINUCLEOTIDE BIOSYNTHESIS ADAPTER PROTEIN"/>
    <property type="match status" value="1"/>
</dbReference>
<dbReference type="InterPro" id="IPR004435">
    <property type="entry name" value="MobB_dom"/>
</dbReference>
<accession>A0AAW7XNP7</accession>
<dbReference type="GO" id="GO:0006777">
    <property type="term" value="P:Mo-molybdopterin cofactor biosynthetic process"/>
    <property type="evidence" value="ECO:0007669"/>
    <property type="project" value="InterPro"/>
</dbReference>
<dbReference type="AlphaFoldDB" id="A0AAW7XNP7"/>
<evidence type="ECO:0000313" key="3">
    <source>
        <dbReference type="Proteomes" id="UP001169862"/>
    </source>
</evidence>
<dbReference type="NCBIfam" id="NF008021">
    <property type="entry name" value="PRK10751.1"/>
    <property type="match status" value="1"/>
</dbReference>
<dbReference type="InterPro" id="IPR052539">
    <property type="entry name" value="MGD_biosynthesis_adapter"/>
</dbReference>
<sequence length="171" mass="19190">MPRLLGISAWSGTGKTTLLKKLIPALNEKGVRLAVIKHAHHKFDVDHPGKDSYELRKAGAHQMLIASDQRWALMVDKVEPQEPQLCDLISKLDLAQLDLVLVEGFKRESIPKLELHRPSLGKPLIYPEDENIIAIATDSPDHIITDLPVLDMADIEAVLAFVLNYMDWQCD</sequence>
<dbReference type="CDD" id="cd03116">
    <property type="entry name" value="MobB"/>
    <property type="match status" value="1"/>
</dbReference>
<dbReference type="EMBL" id="JAUOPG010000015">
    <property type="protein sequence ID" value="MDO6455322.1"/>
    <property type="molecule type" value="Genomic_DNA"/>
</dbReference>
<dbReference type="GO" id="GO:0005525">
    <property type="term" value="F:GTP binding"/>
    <property type="evidence" value="ECO:0007669"/>
    <property type="project" value="InterPro"/>
</dbReference>
<feature type="domain" description="Molybdopterin-guanine dinucleotide biosynthesis protein B (MobB)" evidence="1">
    <location>
        <begin position="5"/>
        <end position="138"/>
    </location>
</feature>
<name>A0AAW7XNP7_9GAMM</name>
<dbReference type="SUPFAM" id="SSF52540">
    <property type="entry name" value="P-loop containing nucleoside triphosphate hydrolases"/>
    <property type="match status" value="1"/>
</dbReference>
<dbReference type="InterPro" id="IPR027417">
    <property type="entry name" value="P-loop_NTPase"/>
</dbReference>
<evidence type="ECO:0000313" key="2">
    <source>
        <dbReference type="EMBL" id="MDO6455322.1"/>
    </source>
</evidence>
<organism evidence="2 3">
    <name type="scientific">Neptunomonas phycophila</name>
    <dbReference type="NCBI Taxonomy" id="1572645"/>
    <lineage>
        <taxon>Bacteria</taxon>
        <taxon>Pseudomonadati</taxon>
        <taxon>Pseudomonadota</taxon>
        <taxon>Gammaproteobacteria</taxon>
        <taxon>Oceanospirillales</taxon>
        <taxon>Oceanospirillaceae</taxon>
        <taxon>Neptunomonas</taxon>
    </lineage>
</organism>
<dbReference type="Proteomes" id="UP001169862">
    <property type="component" value="Unassembled WGS sequence"/>
</dbReference>